<evidence type="ECO:0000259" key="2">
    <source>
        <dbReference type="Pfam" id="PF16808"/>
    </source>
</evidence>
<dbReference type="Gene3D" id="1.20.5.490">
    <property type="entry name" value="Single helix bin"/>
    <property type="match status" value="1"/>
</dbReference>
<proteinExistence type="predicted"/>
<dbReference type="Pfam" id="PF16808">
    <property type="entry name" value="PKcGMP_CC"/>
    <property type="match status" value="1"/>
</dbReference>
<protein>
    <recommendedName>
        <fullName evidence="2">cGMP-dependent protein kinase N-terminal coiled-coil domain-containing protein</fullName>
    </recommendedName>
</protein>
<accession>A0A401NKA7</accession>
<evidence type="ECO:0000256" key="1">
    <source>
        <dbReference type="SAM" id="Coils"/>
    </source>
</evidence>
<name>A0A401NKA7_SCYTO</name>
<evidence type="ECO:0000313" key="3">
    <source>
        <dbReference type="EMBL" id="GCB61279.1"/>
    </source>
</evidence>
<dbReference type="InterPro" id="IPR031831">
    <property type="entry name" value="PKcGMP_CC"/>
</dbReference>
<feature type="domain" description="cGMP-dependent protein kinase N-terminal coiled-coil" evidence="2">
    <location>
        <begin position="6"/>
        <end position="39"/>
    </location>
</feature>
<evidence type="ECO:0000313" key="4">
    <source>
        <dbReference type="Proteomes" id="UP000288216"/>
    </source>
</evidence>
<keyword evidence="4" id="KW-1185">Reference proteome</keyword>
<organism evidence="3 4">
    <name type="scientific">Scyliorhinus torazame</name>
    <name type="common">Cloudy catshark</name>
    <name type="synonym">Catulus torazame</name>
    <dbReference type="NCBI Taxonomy" id="75743"/>
    <lineage>
        <taxon>Eukaryota</taxon>
        <taxon>Metazoa</taxon>
        <taxon>Chordata</taxon>
        <taxon>Craniata</taxon>
        <taxon>Vertebrata</taxon>
        <taxon>Chondrichthyes</taxon>
        <taxon>Elasmobranchii</taxon>
        <taxon>Galeomorphii</taxon>
        <taxon>Galeoidea</taxon>
        <taxon>Carcharhiniformes</taxon>
        <taxon>Scyliorhinidae</taxon>
        <taxon>Scyliorhinus</taxon>
    </lineage>
</organism>
<dbReference type="EMBL" id="BFAA01006374">
    <property type="protein sequence ID" value="GCB61279.1"/>
    <property type="molecule type" value="Genomic_DNA"/>
</dbReference>
<keyword evidence="1" id="KW-0175">Coiled coil</keyword>
<sequence length="91" mass="10068">MSGASLLSLKEAQIRELELRLAEREQETQDLRTELHKSQNLTEQLELTHTRAIKRSNLLAERSPTVSGLSGNSKEIEAIGNIGKSLTVRGS</sequence>
<gene>
    <name evidence="3" type="ORF">scyTo_0012885</name>
</gene>
<comment type="caution">
    <text evidence="3">The sequence shown here is derived from an EMBL/GenBank/DDBJ whole genome shotgun (WGS) entry which is preliminary data.</text>
</comment>
<feature type="coiled-coil region" evidence="1">
    <location>
        <begin position="7"/>
        <end position="41"/>
    </location>
</feature>
<dbReference type="AlphaFoldDB" id="A0A401NKA7"/>
<dbReference type="Proteomes" id="UP000288216">
    <property type="component" value="Unassembled WGS sequence"/>
</dbReference>
<reference evidence="3 4" key="1">
    <citation type="journal article" date="2018" name="Nat. Ecol. Evol.">
        <title>Shark genomes provide insights into elasmobranch evolution and the origin of vertebrates.</title>
        <authorList>
            <person name="Hara Y"/>
            <person name="Yamaguchi K"/>
            <person name="Onimaru K"/>
            <person name="Kadota M"/>
            <person name="Koyanagi M"/>
            <person name="Keeley SD"/>
            <person name="Tatsumi K"/>
            <person name="Tanaka K"/>
            <person name="Motone F"/>
            <person name="Kageyama Y"/>
            <person name="Nozu R"/>
            <person name="Adachi N"/>
            <person name="Nishimura O"/>
            <person name="Nakagawa R"/>
            <person name="Tanegashima C"/>
            <person name="Kiyatake I"/>
            <person name="Matsumoto R"/>
            <person name="Murakumo K"/>
            <person name="Nishida K"/>
            <person name="Terakita A"/>
            <person name="Kuratani S"/>
            <person name="Sato K"/>
            <person name="Hyodo S Kuraku.S."/>
        </authorList>
    </citation>
    <scope>NUCLEOTIDE SEQUENCE [LARGE SCALE GENOMIC DNA]</scope>
</reference>